<evidence type="ECO:0000313" key="13">
    <source>
        <dbReference type="Proteomes" id="UP001516400"/>
    </source>
</evidence>
<evidence type="ECO:0000256" key="4">
    <source>
        <dbReference type="ARBA" id="ARBA00023136"/>
    </source>
</evidence>
<dbReference type="InterPro" id="IPR044913">
    <property type="entry name" value="P_trefoil_dom_sf"/>
</dbReference>
<dbReference type="InterPro" id="IPR025887">
    <property type="entry name" value="Glyco_hydro_31_N_dom"/>
</dbReference>
<sequence length="1007" mass="114321">MTRIHNLFLFRARRKPIIQKIDSVSFDSFHNVNIPEKLRGSRESSLSDTFSPHAKKVDKYERFSINDVRRKCSTSSAFAVLVFLLLAVFFILPIFYLLYCSGLILAQADYIQSRSQVQQTSQKLSFNRTQDIYKQNVTLLNKLPEPPKSNSTQCQVVKNEDKLDCYPQGEVTQDTCESRGCCWQPVDNVAPLGVPYCFYPSGFPSYYYLNTSKTAFGLVAFLKRDFKTSYPGDVEILKLTVKYETATRLHIKISDPLNHRFEPPYPEIPIVDRAATNLQYELILDPAKPGFKILRKSDSTVIFDALQFGNMIFSNYFLQLSGQLPSSYIYGIGEHQTNFMLSTNWTRYTLFNRDGPPEFNQNLYGSHPFYMVLENSSNAHGVFLLNSNAMDILLQPSPIITYRTIGGVLDFFFFLGPTPTDVVAQYTDLIGRPFMPPYWGLGFHLCRYGYKTLARTKFIMERNINAGIPLDTQWNDLDYMNNSNDFTYDKIKFEGLPTFVEDLHKNGMHYIPLVDPGVSGSEPIGTYPPYDEGVKMDIFVKNSSDQIFIGKVWNTGSTVWPDFTHPNTVDYWTLMLKDFHNEVAIDGAWIDMNEPSNFYSGQITGCPDNILEHPPYVPDVVGGVLNYNTLCMTSKHYAGLHYDIHNMYGFTEAIVTNFALSEIRGKRPMIISRSSFAGIGHYSGHWSGDIWSTWSDMRYTIPQILAFSLYGVPLLGADICGFNGNSTASLCNRWMQLGAFYPFSRNHNTDDGIDQDPVAFGDLVIKSSRKALLARYSLLPYLYTLFWSAHVDGYTVTRPLFFEFTNDAQTYGIDTQFLWGSALMIIPVLKEEEETVTGYLPKGIWYNFYTRASTLSKGEYFNISAPLDTIPLFVRGGYIIPQQSALQTTTASRQTPLQLLVALDEEGSASGKLYWDDGDSLNSYEEKRYSLSTFTADKNVLRVANVYRQELPPNLGNVTVLGVQSTVSSVSVNGQDIQSFSYDPVQKVLSIEKLDLDFKNSMVLSWK</sequence>
<keyword evidence="13" id="KW-1185">Reference proteome</keyword>
<proteinExistence type="inferred from homology"/>
<dbReference type="FunFam" id="2.60.40.1180:FF:000001">
    <property type="entry name" value="Maltase-glucoamylase, intestinal"/>
    <property type="match status" value="1"/>
</dbReference>
<dbReference type="InterPro" id="IPR030459">
    <property type="entry name" value="Glyco_hydro_31_CS"/>
</dbReference>
<evidence type="ECO:0000256" key="5">
    <source>
        <dbReference type="ARBA" id="ARBA00023157"/>
    </source>
</evidence>
<dbReference type="Pfam" id="PF21365">
    <property type="entry name" value="Glyco_hydro_31_3rd"/>
    <property type="match status" value="1"/>
</dbReference>
<dbReference type="Proteomes" id="UP001516400">
    <property type="component" value="Unassembled WGS sequence"/>
</dbReference>
<evidence type="ECO:0000256" key="3">
    <source>
        <dbReference type="ARBA" id="ARBA00022801"/>
    </source>
</evidence>
<evidence type="ECO:0000259" key="11">
    <source>
        <dbReference type="PROSITE" id="PS51448"/>
    </source>
</evidence>
<dbReference type="InterPro" id="IPR017853">
    <property type="entry name" value="GH"/>
</dbReference>
<keyword evidence="7 9" id="KW-0326">Glycosidase</keyword>
<comment type="subcellular location">
    <subcellularLocation>
        <location evidence="1">Endomembrane system</location>
    </subcellularLocation>
</comment>
<dbReference type="InterPro" id="IPR048395">
    <property type="entry name" value="Glyco_hydro_31_C"/>
</dbReference>
<dbReference type="FunFam" id="2.60.40.1180:FF:000005">
    <property type="entry name" value="Maltase-glucoamylase, intestinal"/>
    <property type="match status" value="1"/>
</dbReference>
<dbReference type="EMBL" id="JABFTP020000165">
    <property type="protein sequence ID" value="KAL3284605.1"/>
    <property type="molecule type" value="Genomic_DNA"/>
</dbReference>
<keyword evidence="5" id="KW-1015">Disulfide bond</keyword>
<dbReference type="InterPro" id="IPR011013">
    <property type="entry name" value="Gal_mutarotase_sf_dom"/>
</dbReference>
<dbReference type="Pfam" id="PF13802">
    <property type="entry name" value="Gal_mutarotas_2"/>
    <property type="match status" value="1"/>
</dbReference>
<dbReference type="CDD" id="cd00111">
    <property type="entry name" value="Trefoil"/>
    <property type="match status" value="1"/>
</dbReference>
<evidence type="ECO:0000256" key="9">
    <source>
        <dbReference type="RuleBase" id="RU361185"/>
    </source>
</evidence>
<dbReference type="SUPFAM" id="SSF74650">
    <property type="entry name" value="Galactose mutarotase-like"/>
    <property type="match status" value="1"/>
</dbReference>
<dbReference type="InterPro" id="IPR017957">
    <property type="entry name" value="P_trefoil_CS"/>
</dbReference>
<dbReference type="GO" id="GO:0090599">
    <property type="term" value="F:alpha-glucosidase activity"/>
    <property type="evidence" value="ECO:0007669"/>
    <property type="project" value="UniProtKB-ARBA"/>
</dbReference>
<evidence type="ECO:0000256" key="1">
    <source>
        <dbReference type="ARBA" id="ARBA00004308"/>
    </source>
</evidence>
<dbReference type="Gene3D" id="2.60.40.1180">
    <property type="entry name" value="Golgi alpha-mannosidase II"/>
    <property type="match status" value="2"/>
</dbReference>
<evidence type="ECO:0000256" key="8">
    <source>
        <dbReference type="PROSITE-ProRule" id="PRU00779"/>
    </source>
</evidence>
<dbReference type="GO" id="GO:0012505">
    <property type="term" value="C:endomembrane system"/>
    <property type="evidence" value="ECO:0007669"/>
    <property type="project" value="UniProtKB-SubCell"/>
</dbReference>
<evidence type="ECO:0000256" key="7">
    <source>
        <dbReference type="ARBA" id="ARBA00023295"/>
    </source>
</evidence>
<gene>
    <name evidence="12" type="ORF">HHI36_018760</name>
</gene>
<dbReference type="PANTHER" id="PTHR22762:SF131">
    <property type="entry name" value="GLYCOSIDE HYDROLASE FAMILY 31 N-TERMINAL DOMAIN-CONTAINING PROTEIN"/>
    <property type="match status" value="1"/>
</dbReference>
<dbReference type="Pfam" id="PF00088">
    <property type="entry name" value="Trefoil"/>
    <property type="match status" value="1"/>
</dbReference>
<dbReference type="InterPro" id="IPR000322">
    <property type="entry name" value="Glyco_hydro_31_TIM"/>
</dbReference>
<feature type="domain" description="P-type" evidence="11">
    <location>
        <begin position="152"/>
        <end position="201"/>
    </location>
</feature>
<dbReference type="Gene3D" id="2.60.40.1760">
    <property type="entry name" value="glycosyl hydrolase (family 31)"/>
    <property type="match status" value="1"/>
</dbReference>
<dbReference type="PROSITE" id="PS51448">
    <property type="entry name" value="P_TREFOIL_2"/>
    <property type="match status" value="1"/>
</dbReference>
<dbReference type="Gene3D" id="3.20.20.80">
    <property type="entry name" value="Glycosidases"/>
    <property type="match status" value="1"/>
</dbReference>
<name>A0ABD2P0X3_9CUCU</name>
<dbReference type="Pfam" id="PF01055">
    <property type="entry name" value="Glyco_hydro_31_2nd"/>
    <property type="match status" value="1"/>
</dbReference>
<dbReference type="PROSITE" id="PS00025">
    <property type="entry name" value="P_TREFOIL_1"/>
    <property type="match status" value="1"/>
</dbReference>
<dbReference type="SUPFAM" id="SSF51011">
    <property type="entry name" value="Glycosyl hydrolase domain"/>
    <property type="match status" value="1"/>
</dbReference>
<keyword evidence="10" id="KW-0812">Transmembrane</keyword>
<accession>A0ABD2P0X3</accession>
<comment type="caution">
    <text evidence="8">Lacks conserved residue(s) required for the propagation of feature annotation.</text>
</comment>
<evidence type="ECO:0000256" key="6">
    <source>
        <dbReference type="ARBA" id="ARBA00023180"/>
    </source>
</evidence>
<dbReference type="InterPro" id="IPR000519">
    <property type="entry name" value="P_trefoil_dom"/>
</dbReference>
<keyword evidence="10" id="KW-1133">Transmembrane helix</keyword>
<feature type="transmembrane region" description="Helical" evidence="10">
    <location>
        <begin position="78"/>
        <end position="99"/>
    </location>
</feature>
<comment type="caution">
    <text evidence="12">The sequence shown here is derived from an EMBL/GenBank/DDBJ whole genome shotgun (WGS) entry which is preliminary data.</text>
</comment>
<dbReference type="CDD" id="cd14752">
    <property type="entry name" value="GH31_N"/>
    <property type="match status" value="1"/>
</dbReference>
<keyword evidence="3 9" id="KW-0378">Hydrolase</keyword>
<dbReference type="AlphaFoldDB" id="A0ABD2P0X3"/>
<keyword evidence="4 10" id="KW-0472">Membrane</keyword>
<protein>
    <recommendedName>
        <fullName evidence="11">P-type domain-containing protein</fullName>
    </recommendedName>
</protein>
<organism evidence="12 13">
    <name type="scientific">Cryptolaemus montrouzieri</name>
    <dbReference type="NCBI Taxonomy" id="559131"/>
    <lineage>
        <taxon>Eukaryota</taxon>
        <taxon>Metazoa</taxon>
        <taxon>Ecdysozoa</taxon>
        <taxon>Arthropoda</taxon>
        <taxon>Hexapoda</taxon>
        <taxon>Insecta</taxon>
        <taxon>Pterygota</taxon>
        <taxon>Neoptera</taxon>
        <taxon>Endopterygota</taxon>
        <taxon>Coleoptera</taxon>
        <taxon>Polyphaga</taxon>
        <taxon>Cucujiformia</taxon>
        <taxon>Coccinelloidea</taxon>
        <taxon>Coccinellidae</taxon>
        <taxon>Scymninae</taxon>
        <taxon>Scymnini</taxon>
        <taxon>Cryptolaemus</taxon>
    </lineage>
</organism>
<keyword evidence="6" id="KW-0325">Glycoprotein</keyword>
<dbReference type="PROSITE" id="PS00707">
    <property type="entry name" value="GLYCOSYL_HYDROL_F31_2"/>
    <property type="match status" value="1"/>
</dbReference>
<dbReference type="SMART" id="SM00018">
    <property type="entry name" value="PD"/>
    <property type="match status" value="1"/>
</dbReference>
<reference evidence="12 13" key="1">
    <citation type="journal article" date="2021" name="BMC Biol.">
        <title>Horizontally acquired antibacterial genes associated with adaptive radiation of ladybird beetles.</title>
        <authorList>
            <person name="Li H.S."/>
            <person name="Tang X.F."/>
            <person name="Huang Y.H."/>
            <person name="Xu Z.Y."/>
            <person name="Chen M.L."/>
            <person name="Du X.Y."/>
            <person name="Qiu B.Y."/>
            <person name="Chen P.T."/>
            <person name="Zhang W."/>
            <person name="Slipinski A."/>
            <person name="Escalona H.E."/>
            <person name="Waterhouse R.M."/>
            <person name="Zwick A."/>
            <person name="Pang H."/>
        </authorList>
    </citation>
    <scope>NUCLEOTIDE SEQUENCE [LARGE SCALE GENOMIC DNA]</scope>
    <source>
        <strain evidence="12">SYSU2018</strain>
    </source>
</reference>
<evidence type="ECO:0000313" key="12">
    <source>
        <dbReference type="EMBL" id="KAL3284605.1"/>
    </source>
</evidence>
<evidence type="ECO:0000256" key="2">
    <source>
        <dbReference type="ARBA" id="ARBA00007806"/>
    </source>
</evidence>
<comment type="similarity">
    <text evidence="2 9">Belongs to the glycosyl hydrolase 31 family.</text>
</comment>
<dbReference type="Gene3D" id="4.10.110.10">
    <property type="entry name" value="Spasmolytic Protein, domain 1"/>
    <property type="match status" value="1"/>
</dbReference>
<dbReference type="PANTHER" id="PTHR22762">
    <property type="entry name" value="ALPHA-GLUCOSIDASE"/>
    <property type="match status" value="1"/>
</dbReference>
<dbReference type="InterPro" id="IPR013780">
    <property type="entry name" value="Glyco_hydro_b"/>
</dbReference>
<dbReference type="SUPFAM" id="SSF51445">
    <property type="entry name" value="(Trans)glycosidases"/>
    <property type="match status" value="1"/>
</dbReference>
<dbReference type="CDD" id="cd06602">
    <property type="entry name" value="GH31_MGAM_SI_GAA"/>
    <property type="match status" value="1"/>
</dbReference>
<evidence type="ECO:0000256" key="10">
    <source>
        <dbReference type="SAM" id="Phobius"/>
    </source>
</evidence>